<gene>
    <name evidence="6" type="ORF">CCMP2556_LOCUS5232</name>
</gene>
<keyword evidence="7" id="KW-1185">Reference proteome</keyword>
<dbReference type="PANTHER" id="PTHR46321:SF1">
    <property type="entry name" value="KIF-BINDING PROTEIN"/>
    <property type="match status" value="1"/>
</dbReference>
<evidence type="ECO:0000256" key="4">
    <source>
        <dbReference type="ARBA" id="ARBA00022490"/>
    </source>
</evidence>
<evidence type="ECO:0000256" key="2">
    <source>
        <dbReference type="ARBA" id="ARBA00010305"/>
    </source>
</evidence>
<comment type="caution">
    <text evidence="6">The sequence shown here is derived from an EMBL/GenBank/DDBJ whole genome shotgun (WGS) entry which is preliminary data.</text>
</comment>
<evidence type="ECO:0000313" key="7">
    <source>
        <dbReference type="Proteomes" id="UP001642484"/>
    </source>
</evidence>
<dbReference type="InterPro" id="IPR022083">
    <property type="entry name" value="KBP"/>
</dbReference>
<dbReference type="Pfam" id="PF12309">
    <property type="entry name" value="KBP_C"/>
    <property type="match status" value="1"/>
</dbReference>
<comment type="similarity">
    <text evidence="2">Belongs to the KIF-binding protein family.</text>
</comment>
<keyword evidence="5" id="KW-0206">Cytoskeleton</keyword>
<dbReference type="PANTHER" id="PTHR46321">
    <property type="entry name" value="KIF1-BINDING PROTEIN"/>
    <property type="match status" value="1"/>
</dbReference>
<evidence type="ECO:0000256" key="1">
    <source>
        <dbReference type="ARBA" id="ARBA00004245"/>
    </source>
</evidence>
<evidence type="ECO:0000256" key="5">
    <source>
        <dbReference type="ARBA" id="ARBA00023212"/>
    </source>
</evidence>
<dbReference type="EMBL" id="CAXAMN010002224">
    <property type="protein sequence ID" value="CAK8998401.1"/>
    <property type="molecule type" value="Genomic_DNA"/>
</dbReference>
<name>A0ABP0I756_9DINO</name>
<evidence type="ECO:0000313" key="6">
    <source>
        <dbReference type="EMBL" id="CAK8998401.1"/>
    </source>
</evidence>
<dbReference type="Proteomes" id="UP001642484">
    <property type="component" value="Unassembled WGS sequence"/>
</dbReference>
<organism evidence="6 7">
    <name type="scientific">Durusdinium trenchii</name>
    <dbReference type="NCBI Taxonomy" id="1381693"/>
    <lineage>
        <taxon>Eukaryota</taxon>
        <taxon>Sar</taxon>
        <taxon>Alveolata</taxon>
        <taxon>Dinophyceae</taxon>
        <taxon>Suessiales</taxon>
        <taxon>Symbiodiniaceae</taxon>
        <taxon>Durusdinium</taxon>
    </lineage>
</organism>
<reference evidence="6 7" key="1">
    <citation type="submission" date="2024-02" db="EMBL/GenBank/DDBJ databases">
        <authorList>
            <person name="Chen Y."/>
            <person name="Shah S."/>
            <person name="Dougan E. K."/>
            <person name="Thang M."/>
            <person name="Chan C."/>
        </authorList>
    </citation>
    <scope>NUCLEOTIDE SEQUENCE [LARGE SCALE GENOMIC DNA]</scope>
</reference>
<sequence>MRWGRMRWALWPRVKQAARHTPRLMPQPEAALLCPLLEQLSPKVYVAFWRQLSYSSAEIYQELFELKSKGKMPKHLSGKVSSLDEEEEDVDVKQAARCNIHVQSSIKYYGIFLDSYQTDGKAPERVEQDHASTYIQAKLNRARLRTKMVGIPMDDQITAHKLALQEYEEILDYGKRNPEVVEADVNMSTELRLCAEMVALLPSKLARLAKRRA</sequence>
<protein>
    <recommendedName>
        <fullName evidence="3">KIF-binding protein</fullName>
    </recommendedName>
</protein>
<comment type="subcellular location">
    <subcellularLocation>
        <location evidence="1">Cytoplasm</location>
        <location evidence="1">Cytoskeleton</location>
    </subcellularLocation>
</comment>
<keyword evidence="4" id="KW-0963">Cytoplasm</keyword>
<evidence type="ECO:0000256" key="3">
    <source>
        <dbReference type="ARBA" id="ARBA00016840"/>
    </source>
</evidence>
<accession>A0ABP0I756</accession>
<proteinExistence type="inferred from homology"/>